<organism evidence="2 3">
    <name type="scientific">Rhodococcus pyridinivorans AK37</name>
    <dbReference type="NCBI Taxonomy" id="1114960"/>
    <lineage>
        <taxon>Bacteria</taxon>
        <taxon>Bacillati</taxon>
        <taxon>Actinomycetota</taxon>
        <taxon>Actinomycetes</taxon>
        <taxon>Mycobacteriales</taxon>
        <taxon>Nocardiaceae</taxon>
        <taxon>Rhodococcus</taxon>
    </lineage>
</organism>
<dbReference type="EMBL" id="AHBW01000027">
    <property type="protein sequence ID" value="EHK85987.1"/>
    <property type="molecule type" value="Genomic_DNA"/>
</dbReference>
<dbReference type="NCBIfam" id="TIGR03624">
    <property type="entry name" value="putative hydrolase"/>
    <property type="match status" value="1"/>
</dbReference>
<evidence type="ECO:0000256" key="1">
    <source>
        <dbReference type="SAM" id="MobiDB-lite"/>
    </source>
</evidence>
<feature type="region of interest" description="Disordered" evidence="1">
    <location>
        <begin position="52"/>
        <end position="76"/>
    </location>
</feature>
<dbReference type="InterPro" id="IPR022454">
    <property type="entry name" value="CHP03883_F420-assoc"/>
</dbReference>
<evidence type="ECO:0000313" key="2">
    <source>
        <dbReference type="EMBL" id="EHK85987.1"/>
    </source>
</evidence>
<sequence length="353" mass="38135">MRLPMTGKERALGDAIDWSFAAGVGVRLTRSEPAMSRYTRDAVQDELFSAAARAEGPVREHTRLDDGTEPPPAQVVDRPGWVRAAAASMADLTATSGEDPAGSSLRWVGKPAGAQAGAMLAYLSSAVLGQYDPFSRSLLLVAPNVVAVERALKVPPADFRLWVCLHEVTHRVQFAQAPWMAELMREAATDLATAVDEPMGDVATRVVSAVKDLRTPGDKAMSERGMLGVVRALQAQSQRESFDRILALGTLLEGHADHVMDGVGPAVVPSVARIRRAFDNRRHRNSSPVHRLIRLVLGMDAKMAQYVHGKKFVDAVVAKVGTDDFNAVWSGPDALPTLTEIDHPDAWIARVLS</sequence>
<gene>
    <name evidence="2" type="ORF">AK37_02623</name>
</gene>
<dbReference type="PANTHER" id="PTHR39420">
    <property type="match status" value="1"/>
</dbReference>
<dbReference type="Gene3D" id="1.20.150.30">
    <property type="entry name" value="Zincin-like metallopeptidase, N-terminal domain"/>
    <property type="match status" value="1"/>
</dbReference>
<feature type="compositionally biased region" description="Basic and acidic residues" evidence="1">
    <location>
        <begin position="56"/>
        <end position="66"/>
    </location>
</feature>
<dbReference type="NCBIfam" id="TIGR03883">
    <property type="entry name" value="DUF2342_F420"/>
    <property type="match status" value="1"/>
</dbReference>
<accession>H0JLQ8</accession>
<evidence type="ECO:0000313" key="3">
    <source>
        <dbReference type="Proteomes" id="UP000005064"/>
    </source>
</evidence>
<proteinExistence type="predicted"/>
<dbReference type="InterPro" id="IPR018766">
    <property type="entry name" value="Zinicin_2"/>
</dbReference>
<dbReference type="SUPFAM" id="SSF55486">
    <property type="entry name" value="Metalloproteases ('zincins'), catalytic domain"/>
    <property type="match status" value="1"/>
</dbReference>
<dbReference type="AlphaFoldDB" id="H0JLQ8"/>
<dbReference type="Proteomes" id="UP000005064">
    <property type="component" value="Unassembled WGS sequence"/>
</dbReference>
<evidence type="ECO:0008006" key="4">
    <source>
        <dbReference type="Google" id="ProtNLM"/>
    </source>
</evidence>
<dbReference type="Pfam" id="PF10103">
    <property type="entry name" value="Zincin_2"/>
    <property type="match status" value="1"/>
</dbReference>
<protein>
    <recommendedName>
        <fullName evidence="4">Hydrolase</fullName>
    </recommendedName>
</protein>
<dbReference type="InterPro" id="IPR042271">
    <property type="entry name" value="Zinicin_2_N"/>
</dbReference>
<reference evidence="2 3" key="1">
    <citation type="submission" date="2011-12" db="EMBL/GenBank/DDBJ databases">
        <authorList>
            <person name="Kriszt B."/>
            <person name="Tancsics A."/>
            <person name="Cserhati M."/>
            <person name="Toth A."/>
            <person name="Nagy I."/>
            <person name="Horvath B."/>
            <person name="Tamura T."/>
            <person name="Kukolya J."/>
            <person name="Szoboszlay S."/>
        </authorList>
    </citation>
    <scope>NUCLEOTIDE SEQUENCE [LARGE SCALE GENOMIC DNA]</scope>
    <source>
        <strain evidence="2 3">AK37</strain>
    </source>
</reference>
<comment type="caution">
    <text evidence="2">The sequence shown here is derived from an EMBL/GenBank/DDBJ whole genome shotgun (WGS) entry which is preliminary data.</text>
</comment>
<dbReference type="PATRIC" id="fig|1114960.4.peg.513"/>
<name>H0JLQ8_9NOCA</name>
<dbReference type="PANTHER" id="PTHR39420:SF1">
    <property type="entry name" value="HYDROLASE"/>
    <property type="match status" value="1"/>
</dbReference>